<keyword evidence="2" id="KW-0456">Lyase</keyword>
<organism evidence="4 5">
    <name type="scientific">Teichococcus aerophilus</name>
    <dbReference type="NCBI Taxonomy" id="1224513"/>
    <lineage>
        <taxon>Bacteria</taxon>
        <taxon>Pseudomonadati</taxon>
        <taxon>Pseudomonadota</taxon>
        <taxon>Alphaproteobacteria</taxon>
        <taxon>Acetobacterales</taxon>
        <taxon>Roseomonadaceae</taxon>
        <taxon>Roseomonas</taxon>
    </lineage>
</organism>
<name>A0ABR7RQD0_9PROT</name>
<evidence type="ECO:0000313" key="5">
    <source>
        <dbReference type="Proteomes" id="UP000626026"/>
    </source>
</evidence>
<dbReference type="RefSeq" id="WP_187785477.1">
    <property type="nucleotide sequence ID" value="NZ_JACTVA010000030.1"/>
</dbReference>
<dbReference type="InterPro" id="IPR018376">
    <property type="entry name" value="Enoyl-CoA_hyd/isom_CS"/>
</dbReference>
<protein>
    <submittedName>
        <fullName evidence="4">Enoyl-CoA hydratase/isomerase family protein</fullName>
    </submittedName>
</protein>
<dbReference type="EMBL" id="JACTVA010000030">
    <property type="protein sequence ID" value="MBC9208317.1"/>
    <property type="molecule type" value="Genomic_DNA"/>
</dbReference>
<comment type="similarity">
    <text evidence="1 3">Belongs to the enoyl-CoA hydratase/isomerase family.</text>
</comment>
<dbReference type="InterPro" id="IPR029045">
    <property type="entry name" value="ClpP/crotonase-like_dom_sf"/>
</dbReference>
<dbReference type="Pfam" id="PF00378">
    <property type="entry name" value="ECH_1"/>
    <property type="match status" value="1"/>
</dbReference>
<gene>
    <name evidence="4" type="ORF">IBL26_15840</name>
</gene>
<dbReference type="InterPro" id="IPR001753">
    <property type="entry name" value="Enoyl-CoA_hydra/iso"/>
</dbReference>
<dbReference type="PANTHER" id="PTHR11941:SF127">
    <property type="entry name" value="ENOYL-COA HYDRATASE ECHA18 (ENOYL HYDRASE) (UNSATURATED ACYL-COA HYDRATASE) (CROTONASE)-RELATED"/>
    <property type="match status" value="1"/>
</dbReference>
<dbReference type="Gene3D" id="3.90.226.10">
    <property type="entry name" value="2-enoyl-CoA Hydratase, Chain A, domain 1"/>
    <property type="match status" value="1"/>
</dbReference>
<evidence type="ECO:0000256" key="3">
    <source>
        <dbReference type="RuleBase" id="RU003707"/>
    </source>
</evidence>
<dbReference type="SUPFAM" id="SSF52096">
    <property type="entry name" value="ClpP/crotonase"/>
    <property type="match status" value="1"/>
</dbReference>
<evidence type="ECO:0000256" key="2">
    <source>
        <dbReference type="ARBA" id="ARBA00023239"/>
    </source>
</evidence>
<dbReference type="InterPro" id="IPR014748">
    <property type="entry name" value="Enoyl-CoA_hydra_C"/>
</dbReference>
<comment type="caution">
    <text evidence="4">The sequence shown here is derived from an EMBL/GenBank/DDBJ whole genome shotgun (WGS) entry which is preliminary data.</text>
</comment>
<dbReference type="Proteomes" id="UP000626026">
    <property type="component" value="Unassembled WGS sequence"/>
</dbReference>
<dbReference type="CDD" id="cd06558">
    <property type="entry name" value="crotonase-like"/>
    <property type="match status" value="1"/>
</dbReference>
<keyword evidence="5" id="KW-1185">Reference proteome</keyword>
<evidence type="ECO:0000256" key="1">
    <source>
        <dbReference type="ARBA" id="ARBA00005254"/>
    </source>
</evidence>
<dbReference type="Gene3D" id="1.10.12.10">
    <property type="entry name" value="Lyase 2-enoyl-coa Hydratase, Chain A, domain 2"/>
    <property type="match status" value="1"/>
</dbReference>
<proteinExistence type="inferred from homology"/>
<evidence type="ECO:0000313" key="4">
    <source>
        <dbReference type="EMBL" id="MBC9208317.1"/>
    </source>
</evidence>
<reference evidence="4 5" key="1">
    <citation type="journal article" date="2013" name="Int. J. Syst. Evol. Microbiol.">
        <title>Roseomonas aerophila sp. nov., isolated from air.</title>
        <authorList>
            <person name="Kim S.J."/>
            <person name="Weon H.Y."/>
            <person name="Ahn J.H."/>
            <person name="Hong S.B."/>
            <person name="Seok S.J."/>
            <person name="Whang K.S."/>
            <person name="Kwon S.W."/>
        </authorList>
    </citation>
    <scope>NUCLEOTIDE SEQUENCE [LARGE SCALE GENOMIC DNA]</scope>
    <source>
        <strain evidence="4 5">NBRC 108923</strain>
    </source>
</reference>
<dbReference type="PANTHER" id="PTHR11941">
    <property type="entry name" value="ENOYL-COA HYDRATASE-RELATED"/>
    <property type="match status" value="1"/>
</dbReference>
<sequence length="258" mass="26693">MPDIHLRHAGPRLAIVTIDRPARRNALNGQAWRDLGQAFVALRQDPALRAIILTGAGGAFCAGDDIGAFAAVRDDPPARQHYWDGIMACYAAVSASSVPVIAAVSGPCVGGGCTLALRCDFRIADATARFGVPPAKLGLVYPAESTQLLVATAGVSMARRLLYTGALIGAEEARQCGLVTEVAGDALAAAIEFAAPMLQAAPLSVAAAKLACDAAMTGRLAEVAPQVAALSDRADASEDYREGARAFAEKRPPVFQGR</sequence>
<accession>A0ABR7RQD0</accession>
<dbReference type="PROSITE" id="PS00166">
    <property type="entry name" value="ENOYL_COA_HYDRATASE"/>
    <property type="match status" value="1"/>
</dbReference>